<dbReference type="InterPro" id="IPR013976">
    <property type="entry name" value="HDOD"/>
</dbReference>
<dbReference type="InterPro" id="IPR052340">
    <property type="entry name" value="RNase_Y/CdgJ"/>
</dbReference>
<dbReference type="PROSITE" id="PS51833">
    <property type="entry name" value="HDOD"/>
    <property type="match status" value="1"/>
</dbReference>
<dbReference type="OrthoDB" id="9797768at2"/>
<dbReference type="PANTHER" id="PTHR33525:SF3">
    <property type="entry name" value="RIBONUCLEASE Y"/>
    <property type="match status" value="1"/>
</dbReference>
<accession>A0A318IS31</accession>
<sequence>MDRLEIFKSIAAEVNRGDIVFPTNVEASLKLQRILDDPDCHIDTAAKLIMADPLLSARTVAIANSAAYRRSTSEITHVRLAVNRLGFRTLKAMLAAVIVRQLNSKVKDPVLKHKADRLWEHSAHVSSLAQVIAKQVTRVDPETAMFAGIVHEIGGFYLISRAEEFPGLLDGEPEIWIEYGERMIGRGIMRQLNIPESVMNAVEAMWHGVCAFPPESLGDTLILANDIAPVLSPLHDVDREYNKRFARRLNFDTEDSSFQIIMDEQEEQIDTLATALMM</sequence>
<dbReference type="RefSeq" id="WP_110257787.1">
    <property type="nucleotide sequence ID" value="NZ_QJKB01000013.1"/>
</dbReference>
<gene>
    <name evidence="2" type="ORF">DFR42_11358</name>
</gene>
<comment type="caution">
    <text evidence="2">The sequence shown here is derived from an EMBL/GenBank/DDBJ whole genome shotgun (WGS) entry which is preliminary data.</text>
</comment>
<dbReference type="Proteomes" id="UP000247792">
    <property type="component" value="Unassembled WGS sequence"/>
</dbReference>
<feature type="domain" description="HDOD" evidence="1">
    <location>
        <begin position="21"/>
        <end position="208"/>
    </location>
</feature>
<reference evidence="2 3" key="1">
    <citation type="submission" date="2018-05" db="EMBL/GenBank/DDBJ databases">
        <title>Genomic Encyclopedia of Type Strains, Phase IV (KMG-IV): sequencing the most valuable type-strain genomes for metagenomic binning, comparative biology and taxonomic classification.</title>
        <authorList>
            <person name="Goeker M."/>
        </authorList>
    </citation>
    <scope>NUCLEOTIDE SEQUENCE [LARGE SCALE GENOMIC DNA]</scope>
    <source>
        <strain evidence="2 3">DSM 19792</strain>
    </source>
</reference>
<dbReference type="AlphaFoldDB" id="A0A318IS31"/>
<evidence type="ECO:0000313" key="2">
    <source>
        <dbReference type="EMBL" id="PXX37984.1"/>
    </source>
</evidence>
<protein>
    <submittedName>
        <fullName evidence="2">HD-like signal output (HDOD) protein</fullName>
    </submittedName>
</protein>
<dbReference type="EMBL" id="QJKB01000013">
    <property type="protein sequence ID" value="PXX37984.1"/>
    <property type="molecule type" value="Genomic_DNA"/>
</dbReference>
<dbReference type="SUPFAM" id="SSF109604">
    <property type="entry name" value="HD-domain/PDEase-like"/>
    <property type="match status" value="1"/>
</dbReference>
<dbReference type="PANTHER" id="PTHR33525">
    <property type="match status" value="1"/>
</dbReference>
<dbReference type="Pfam" id="PF08668">
    <property type="entry name" value="HDOD"/>
    <property type="match status" value="1"/>
</dbReference>
<keyword evidence="3" id="KW-1185">Reference proteome</keyword>
<name>A0A318IS31_9BURK</name>
<dbReference type="Gene3D" id="1.10.3210.10">
    <property type="entry name" value="Hypothetical protein af1432"/>
    <property type="match status" value="1"/>
</dbReference>
<evidence type="ECO:0000313" key="3">
    <source>
        <dbReference type="Proteomes" id="UP000247792"/>
    </source>
</evidence>
<proteinExistence type="predicted"/>
<evidence type="ECO:0000259" key="1">
    <source>
        <dbReference type="PROSITE" id="PS51833"/>
    </source>
</evidence>
<organism evidence="2 3">
    <name type="scientific">Undibacterium pigrum</name>
    <dbReference type="NCBI Taxonomy" id="401470"/>
    <lineage>
        <taxon>Bacteria</taxon>
        <taxon>Pseudomonadati</taxon>
        <taxon>Pseudomonadota</taxon>
        <taxon>Betaproteobacteria</taxon>
        <taxon>Burkholderiales</taxon>
        <taxon>Oxalobacteraceae</taxon>
        <taxon>Undibacterium</taxon>
    </lineage>
</organism>